<feature type="transmembrane region" description="Helical" evidence="3">
    <location>
        <begin position="23"/>
        <end position="43"/>
    </location>
</feature>
<evidence type="ECO:0000256" key="3">
    <source>
        <dbReference type="SAM" id="Phobius"/>
    </source>
</evidence>
<dbReference type="Pfam" id="PF07885">
    <property type="entry name" value="Ion_trans_2"/>
    <property type="match status" value="1"/>
</dbReference>
<dbReference type="InterPro" id="IPR050721">
    <property type="entry name" value="Trk_Ktr_HKT_K-transport"/>
</dbReference>
<keyword evidence="3" id="KW-1133">Transmembrane helix</keyword>
<evidence type="ECO:0000256" key="2">
    <source>
        <dbReference type="SAM" id="MobiDB-lite"/>
    </source>
</evidence>
<dbReference type="InterPro" id="IPR036291">
    <property type="entry name" value="NAD(P)-bd_dom_sf"/>
</dbReference>
<organism evidence="5 6">
    <name type="scientific">Sphingomonas hankyongi</name>
    <dbReference type="NCBI Taxonomy" id="2908209"/>
    <lineage>
        <taxon>Bacteria</taxon>
        <taxon>Pseudomonadati</taxon>
        <taxon>Pseudomonadota</taxon>
        <taxon>Alphaproteobacteria</taxon>
        <taxon>Sphingomonadales</taxon>
        <taxon>Sphingomonadaceae</taxon>
        <taxon>Sphingomonas</taxon>
    </lineage>
</organism>
<dbReference type="PROSITE" id="PS51201">
    <property type="entry name" value="RCK_N"/>
    <property type="match status" value="1"/>
</dbReference>
<dbReference type="Gene3D" id="1.10.287.70">
    <property type="match status" value="1"/>
</dbReference>
<keyword evidence="3" id="KW-0472">Membrane</keyword>
<accession>A0ABT0S0I2</accession>
<dbReference type="Pfam" id="PF02254">
    <property type="entry name" value="TrkA_N"/>
    <property type="match status" value="1"/>
</dbReference>
<dbReference type="GO" id="GO:0034220">
    <property type="term" value="P:monoatomic ion transmembrane transport"/>
    <property type="evidence" value="ECO:0007669"/>
    <property type="project" value="UniProtKB-KW"/>
</dbReference>
<evidence type="ECO:0000313" key="6">
    <source>
        <dbReference type="Proteomes" id="UP001165342"/>
    </source>
</evidence>
<keyword evidence="6" id="KW-1185">Reference proteome</keyword>
<dbReference type="SUPFAM" id="SSF81324">
    <property type="entry name" value="Voltage-gated potassium channels"/>
    <property type="match status" value="1"/>
</dbReference>
<dbReference type="SUPFAM" id="SSF51735">
    <property type="entry name" value="NAD(P)-binding Rossmann-fold domains"/>
    <property type="match status" value="1"/>
</dbReference>
<sequence length="344" mass="37597">MPVFRKRELQPLQRQALRASHGLAVRIAIAFTLLAVAFAILWFDRDGLRDNTDDHVSFADVIYFTMITVTTVGYGDIAPVTERARLIDAFLITPIRIFLWLIFLGTAAEFLVKRSWEKWRMQRIQRTLHDHIVLAGFGRSGQNALAELIAGGTDLSHVVVIDADEEAIEVAKKAGVATIRGDATRDEVQEAVHIEHAKTVIISCGSDDTSILTVLTSRQLAPGLRIAVAIRNADNEILAQQAGADVVVNPTSFAGLLLAAASHGEHLAEYLRDLITARGHVRLREREATADEVGQSLRDISEGRAVRIHRGAEVLSPWGAGPAPKVQAGDSILEVVPSQPQGRR</sequence>
<dbReference type="InterPro" id="IPR003148">
    <property type="entry name" value="RCK_N"/>
</dbReference>
<dbReference type="PANTHER" id="PTHR43833">
    <property type="entry name" value="POTASSIUM CHANNEL PROTEIN 2-RELATED-RELATED"/>
    <property type="match status" value="1"/>
</dbReference>
<dbReference type="RefSeq" id="WP_249830645.1">
    <property type="nucleotide sequence ID" value="NZ_JAMGBE010000001.1"/>
</dbReference>
<feature type="region of interest" description="Disordered" evidence="2">
    <location>
        <begin position="317"/>
        <end position="344"/>
    </location>
</feature>
<keyword evidence="5" id="KW-0406">Ion transport</keyword>
<dbReference type="Gene3D" id="3.40.50.720">
    <property type="entry name" value="NAD(P)-binding Rossmann-like Domain"/>
    <property type="match status" value="1"/>
</dbReference>
<name>A0ABT0S0I2_9SPHN</name>
<proteinExistence type="predicted"/>
<comment type="caution">
    <text evidence="5">The sequence shown here is derived from an EMBL/GenBank/DDBJ whole genome shotgun (WGS) entry which is preliminary data.</text>
</comment>
<dbReference type="EMBL" id="JAMGBE010000001">
    <property type="protein sequence ID" value="MCL6729163.1"/>
    <property type="molecule type" value="Genomic_DNA"/>
</dbReference>
<evidence type="ECO:0000256" key="1">
    <source>
        <dbReference type="ARBA" id="ARBA00004651"/>
    </source>
</evidence>
<reference evidence="5" key="1">
    <citation type="submission" date="2022-05" db="EMBL/GenBank/DDBJ databases">
        <authorList>
            <person name="Jo J.-H."/>
            <person name="Im W.-T."/>
        </authorList>
    </citation>
    <scope>NUCLEOTIDE SEQUENCE</scope>
    <source>
        <strain evidence="5">SE220</strain>
    </source>
</reference>
<keyword evidence="5" id="KW-0813">Transport</keyword>
<keyword evidence="3" id="KW-0812">Transmembrane</keyword>
<evidence type="ECO:0000259" key="4">
    <source>
        <dbReference type="PROSITE" id="PS51201"/>
    </source>
</evidence>
<dbReference type="InterPro" id="IPR013099">
    <property type="entry name" value="K_chnl_dom"/>
</dbReference>
<feature type="domain" description="RCK N-terminal" evidence="4">
    <location>
        <begin position="129"/>
        <end position="248"/>
    </location>
</feature>
<feature type="transmembrane region" description="Helical" evidence="3">
    <location>
        <begin position="89"/>
        <end position="112"/>
    </location>
</feature>
<evidence type="ECO:0000313" key="5">
    <source>
        <dbReference type="EMBL" id="MCL6729163.1"/>
    </source>
</evidence>
<comment type="subcellular location">
    <subcellularLocation>
        <location evidence="1">Cell membrane</location>
        <topology evidence="1">Multi-pass membrane protein</topology>
    </subcellularLocation>
</comment>
<keyword evidence="5" id="KW-0407">Ion channel</keyword>
<gene>
    <name evidence="5" type="ORF">LZ538_03720</name>
</gene>
<dbReference type="PANTHER" id="PTHR43833:SF9">
    <property type="entry name" value="POTASSIUM CHANNEL PROTEIN YUGO-RELATED"/>
    <property type="match status" value="1"/>
</dbReference>
<protein>
    <submittedName>
        <fullName evidence="5">Potassium channel family protein</fullName>
    </submittedName>
</protein>
<dbReference type="Proteomes" id="UP001165342">
    <property type="component" value="Unassembled WGS sequence"/>
</dbReference>